<feature type="region of interest" description="Disordered" evidence="1">
    <location>
        <begin position="532"/>
        <end position="556"/>
    </location>
</feature>
<feature type="domain" description="G" evidence="2">
    <location>
        <begin position="254"/>
        <end position="369"/>
    </location>
</feature>
<reference evidence="3 4" key="1">
    <citation type="submission" date="2022-03" db="EMBL/GenBank/DDBJ databases">
        <title>Complete genome of Streptomyces rimosus ssp. rimosus R7 (=ATCC 10970).</title>
        <authorList>
            <person name="Beganovic S."/>
            <person name="Ruckert C."/>
            <person name="Busche T."/>
            <person name="Kalinowski J."/>
            <person name="Wittmann C."/>
        </authorList>
    </citation>
    <scope>NUCLEOTIDE SEQUENCE [LARGE SCALE GENOMIC DNA]</scope>
    <source>
        <strain evidence="3 4">R7</strain>
    </source>
</reference>
<evidence type="ECO:0000313" key="3">
    <source>
        <dbReference type="EMBL" id="UNZ05742.1"/>
    </source>
</evidence>
<dbReference type="InterPro" id="IPR005662">
    <property type="entry name" value="GTPase_Era-like"/>
</dbReference>
<dbReference type="InterPro" id="IPR006073">
    <property type="entry name" value="GTP-bd"/>
</dbReference>
<proteinExistence type="predicted"/>
<feature type="region of interest" description="Disordered" evidence="1">
    <location>
        <begin position="1"/>
        <end position="143"/>
    </location>
</feature>
<dbReference type="SUPFAM" id="SSF52540">
    <property type="entry name" value="P-loop containing nucleoside triphosphate hydrolases"/>
    <property type="match status" value="1"/>
</dbReference>
<evidence type="ECO:0000259" key="2">
    <source>
        <dbReference type="Pfam" id="PF01926"/>
    </source>
</evidence>
<sequence>MGAEAVTGTDATMSARGGTAPDPSSSPAPDPHPSPASCSDASDSDTSAPAPTSEATAPHSDPPTPETTPPPSAPDTSTTSWNDGLIARRANGPDTKHGAGRRPAPEAGAESRGGGRPAWRDWAESQEWDERDQWLAQDEWLDDDEWRRQRDWQEWEDEGENELEAVLSVLKETGEPVQEPRGRRDRLPEMQEYGPAPSRKRRSPAERLRPRLDALRELIGLSRTRLDGATLAEAGRVLDAADERYQLSGEHTVVAVAGATGSGKSSLFNALVGADRSDVGARRPTTAEPVACVWSGGWPGAEALLDRLGVSARRRYAPAPGAPALPGLVLLDLPDHDSAAVGHREQVDRMLELVDAVIWVVDPEKYADAVLHERYLRPLAGHAEVTFVVLNQVDRLPGDAAVQVVDDLRRLLDEDGLALGEHGEPGAAVLALSAATGEGVGELRETLRQFVAERGAADRRLTADVDAAAGRLWPAYVTDGRYGLTEPAREEFEDWLAEAVGAGAMGSAAERDWLRHAERACGTPWSRLRLRRRAGARGRGGRPGGGRTSPGRTGASRLWHRDACTEVDAGGDEACATVGGWVPVDGRATARPLVEQAVRTVAGEAAEGLPGPWAQAVREAATRGAEGLPEALDRAAAVSEGALRAGPQVRPRWWSVAGVAQGLLALLQVTGVLWLLAVAVGAVEAGEWFSALLVAGIGTAGGPALSWACGVAGRGPARRYGQEAERRLRTAAAVCGRAAVLEPVAAELLRYREVREQYAVAAGL</sequence>
<evidence type="ECO:0000256" key="1">
    <source>
        <dbReference type="SAM" id="MobiDB-lite"/>
    </source>
</evidence>
<name>A0ABY3Z8C5_STRRM</name>
<keyword evidence="4" id="KW-1185">Reference proteome</keyword>
<feature type="region of interest" description="Disordered" evidence="1">
    <location>
        <begin position="169"/>
        <end position="207"/>
    </location>
</feature>
<feature type="compositionally biased region" description="Pro residues" evidence="1">
    <location>
        <begin position="60"/>
        <end position="73"/>
    </location>
</feature>
<dbReference type="InterPro" id="IPR027417">
    <property type="entry name" value="P-loop_NTPase"/>
</dbReference>
<gene>
    <name evidence="3" type="ORF">SRIMR7_26675</name>
</gene>
<dbReference type="Proteomes" id="UP000829494">
    <property type="component" value="Chromosome"/>
</dbReference>
<feature type="compositionally biased region" description="Pro residues" evidence="1">
    <location>
        <begin position="24"/>
        <end position="34"/>
    </location>
</feature>
<dbReference type="CDD" id="cd11383">
    <property type="entry name" value="YfjP"/>
    <property type="match status" value="1"/>
</dbReference>
<dbReference type="Gene3D" id="3.40.50.300">
    <property type="entry name" value="P-loop containing nucleotide triphosphate hydrolases"/>
    <property type="match status" value="1"/>
</dbReference>
<dbReference type="PANTHER" id="PTHR42698:SF1">
    <property type="entry name" value="GTPASE ERA, MITOCHONDRIAL"/>
    <property type="match status" value="1"/>
</dbReference>
<feature type="compositionally biased region" description="Basic and acidic residues" evidence="1">
    <location>
        <begin position="172"/>
        <end position="189"/>
    </location>
</feature>
<dbReference type="Pfam" id="PF01926">
    <property type="entry name" value="MMR_HSR1"/>
    <property type="match status" value="1"/>
</dbReference>
<organism evidence="3 4">
    <name type="scientific">Streptomyces rimosus subsp. rimosus</name>
    <dbReference type="NCBI Taxonomy" id="132474"/>
    <lineage>
        <taxon>Bacteria</taxon>
        <taxon>Bacillati</taxon>
        <taxon>Actinomycetota</taxon>
        <taxon>Actinomycetes</taxon>
        <taxon>Kitasatosporales</taxon>
        <taxon>Streptomycetaceae</taxon>
        <taxon>Streptomyces</taxon>
    </lineage>
</organism>
<protein>
    <submittedName>
        <fullName evidence="3">GTPase Era</fullName>
    </submittedName>
</protein>
<evidence type="ECO:0000313" key="4">
    <source>
        <dbReference type="Proteomes" id="UP000829494"/>
    </source>
</evidence>
<feature type="compositionally biased region" description="Low complexity" evidence="1">
    <location>
        <begin position="35"/>
        <end position="59"/>
    </location>
</feature>
<accession>A0ABY3Z8C5</accession>
<dbReference type="PANTHER" id="PTHR42698">
    <property type="entry name" value="GTPASE ERA"/>
    <property type="match status" value="1"/>
</dbReference>
<feature type="compositionally biased region" description="Low complexity" evidence="1">
    <location>
        <begin position="101"/>
        <end position="110"/>
    </location>
</feature>
<dbReference type="EMBL" id="CP094298">
    <property type="protein sequence ID" value="UNZ05742.1"/>
    <property type="molecule type" value="Genomic_DNA"/>
</dbReference>